<comment type="caution">
    <text evidence="1">The sequence shown here is derived from an EMBL/GenBank/DDBJ whole genome shotgun (WGS) entry which is preliminary data.</text>
</comment>
<proteinExistence type="predicted"/>
<dbReference type="EMBL" id="LACH01000075">
    <property type="protein sequence ID" value="KJZ61497.1"/>
    <property type="molecule type" value="Genomic_DNA"/>
</dbReference>
<accession>A0A0F4V0L4</accession>
<organism evidence="1 2">
    <name type="scientific">Pseudomonas fluorescens</name>
    <dbReference type="NCBI Taxonomy" id="294"/>
    <lineage>
        <taxon>Bacteria</taxon>
        <taxon>Pseudomonadati</taxon>
        <taxon>Pseudomonadota</taxon>
        <taxon>Gammaproteobacteria</taxon>
        <taxon>Pseudomonadales</taxon>
        <taxon>Pseudomonadaceae</taxon>
        <taxon>Pseudomonas</taxon>
    </lineage>
</organism>
<dbReference type="PATRIC" id="fig|294.133.peg.5752"/>
<protein>
    <submittedName>
        <fullName evidence="1">Uncharacterized protein</fullName>
    </submittedName>
</protein>
<dbReference type="Proteomes" id="UP000033400">
    <property type="component" value="Unassembled WGS sequence"/>
</dbReference>
<evidence type="ECO:0000313" key="2">
    <source>
        <dbReference type="Proteomes" id="UP000033400"/>
    </source>
</evidence>
<dbReference type="RefSeq" id="WP_046056755.1">
    <property type="nucleotide sequence ID" value="NZ_LACH01000075.1"/>
</dbReference>
<reference evidence="1 2" key="1">
    <citation type="submission" date="2015-03" db="EMBL/GenBank/DDBJ databases">
        <title>Comparative genomics of Pseudomonas insights into diversity of traits involved in vanlence and defense.</title>
        <authorList>
            <person name="Qin Y."/>
        </authorList>
    </citation>
    <scope>NUCLEOTIDE SEQUENCE [LARGE SCALE GENOMIC DNA]</scope>
    <source>
        <strain evidence="1 2">H24</strain>
    </source>
</reference>
<dbReference type="AlphaFoldDB" id="A0A0F4V0L4"/>
<dbReference type="OrthoDB" id="7028260at2"/>
<name>A0A0F4V0L4_PSEFL</name>
<sequence length="78" mass="8567">MNSALLLSISIALAILLGFHFAPESGVEQVAQRMPHYLQVQRAPQLAAMSDQRSFVSQQEVSQEGILVPAQSSERLVF</sequence>
<evidence type="ECO:0000313" key="1">
    <source>
        <dbReference type="EMBL" id="KJZ61497.1"/>
    </source>
</evidence>
<gene>
    <name evidence="1" type="ORF">VD17_28565</name>
</gene>